<keyword evidence="2" id="KW-1185">Reference proteome</keyword>
<protein>
    <recommendedName>
        <fullName evidence="3">DUF421 domain-containing protein</fullName>
    </recommendedName>
</protein>
<evidence type="ECO:0000313" key="1">
    <source>
        <dbReference type="EMBL" id="TKI63042.1"/>
    </source>
</evidence>
<organism evidence="1 2">
    <name type="scientific">Lysinibacillus varians</name>
    <dbReference type="NCBI Taxonomy" id="1145276"/>
    <lineage>
        <taxon>Bacteria</taxon>
        <taxon>Bacillati</taxon>
        <taxon>Bacillota</taxon>
        <taxon>Bacilli</taxon>
        <taxon>Bacillales</taxon>
        <taxon>Bacillaceae</taxon>
        <taxon>Lysinibacillus</taxon>
    </lineage>
</organism>
<accession>A0ABY2T9T1</accession>
<reference evidence="1 2" key="1">
    <citation type="submission" date="2019-04" db="EMBL/GenBank/DDBJ databases">
        <title>Lysinibacillus genome sequencing.</title>
        <authorList>
            <person name="Dunlap C."/>
        </authorList>
    </citation>
    <scope>NUCLEOTIDE SEQUENCE [LARGE SCALE GENOMIC DNA]</scope>
    <source>
        <strain evidence="1 2">NBRC 109424</strain>
    </source>
</reference>
<dbReference type="EMBL" id="SZPV01000023">
    <property type="protein sequence ID" value="TKI63042.1"/>
    <property type="molecule type" value="Genomic_DNA"/>
</dbReference>
<dbReference type="RefSeq" id="WP_025218442.1">
    <property type="nucleotide sequence ID" value="NZ_CP006837.1"/>
</dbReference>
<name>A0ABY2T9T1_9BACI</name>
<gene>
    <name evidence="1" type="ORF">FC752_12110</name>
</gene>
<comment type="caution">
    <text evidence="1">The sequence shown here is derived from an EMBL/GenBank/DDBJ whole genome shotgun (WGS) entry which is preliminary data.</text>
</comment>
<evidence type="ECO:0000313" key="2">
    <source>
        <dbReference type="Proteomes" id="UP000308539"/>
    </source>
</evidence>
<evidence type="ECO:0008006" key="3">
    <source>
        <dbReference type="Google" id="ProtNLM"/>
    </source>
</evidence>
<proteinExistence type="predicted"/>
<sequence>MINSDKRKLQEIEVKLSNLFGNPTIKELSVELNKNGQIFESVGVIYEVVPDVLFKESGLDILKLDQSWIFTKQDIEQLLQNNIGAVEIMISKDKKVQIINHYLHEEQV</sequence>
<dbReference type="Proteomes" id="UP000308539">
    <property type="component" value="Unassembled WGS sequence"/>
</dbReference>